<feature type="transmembrane region" description="Helical" evidence="8">
    <location>
        <begin position="362"/>
        <end position="379"/>
    </location>
</feature>
<dbReference type="GO" id="GO:0016763">
    <property type="term" value="F:pentosyltransferase activity"/>
    <property type="evidence" value="ECO:0007669"/>
    <property type="project" value="TreeGrafter"/>
</dbReference>
<dbReference type="PANTHER" id="PTHR33908">
    <property type="entry name" value="MANNOSYLTRANSFERASE YKCB-RELATED"/>
    <property type="match status" value="1"/>
</dbReference>
<feature type="domain" description="Glycosyltransferase RgtA/B/C/D-like" evidence="9">
    <location>
        <begin position="62"/>
        <end position="224"/>
    </location>
</feature>
<feature type="transmembrane region" description="Helical" evidence="8">
    <location>
        <begin position="87"/>
        <end position="104"/>
    </location>
</feature>
<dbReference type="InterPro" id="IPR038731">
    <property type="entry name" value="RgtA/B/C-like"/>
</dbReference>
<evidence type="ECO:0000256" key="5">
    <source>
        <dbReference type="ARBA" id="ARBA00022692"/>
    </source>
</evidence>
<dbReference type="EMBL" id="MFQA01000045">
    <property type="protein sequence ID" value="OGH68383.1"/>
    <property type="molecule type" value="Genomic_DNA"/>
</dbReference>
<feature type="transmembrane region" description="Helical" evidence="8">
    <location>
        <begin position="111"/>
        <end position="129"/>
    </location>
</feature>
<keyword evidence="6 8" id="KW-1133">Transmembrane helix</keyword>
<evidence type="ECO:0000256" key="2">
    <source>
        <dbReference type="ARBA" id="ARBA00022475"/>
    </source>
</evidence>
<evidence type="ECO:0000256" key="3">
    <source>
        <dbReference type="ARBA" id="ARBA00022676"/>
    </source>
</evidence>
<feature type="transmembrane region" description="Helical" evidence="8">
    <location>
        <begin position="243"/>
        <end position="263"/>
    </location>
</feature>
<evidence type="ECO:0000256" key="4">
    <source>
        <dbReference type="ARBA" id="ARBA00022679"/>
    </source>
</evidence>
<name>A0A1F6MA33_9BACT</name>
<dbReference type="Proteomes" id="UP000176413">
    <property type="component" value="Unassembled WGS sequence"/>
</dbReference>
<evidence type="ECO:0000256" key="7">
    <source>
        <dbReference type="ARBA" id="ARBA00023136"/>
    </source>
</evidence>
<reference evidence="10 11" key="1">
    <citation type="journal article" date="2016" name="Nat. Commun.">
        <title>Thousands of microbial genomes shed light on interconnected biogeochemical processes in an aquifer system.</title>
        <authorList>
            <person name="Anantharaman K."/>
            <person name="Brown C.T."/>
            <person name="Hug L.A."/>
            <person name="Sharon I."/>
            <person name="Castelle C.J."/>
            <person name="Probst A.J."/>
            <person name="Thomas B.C."/>
            <person name="Singh A."/>
            <person name="Wilkins M.J."/>
            <person name="Karaoz U."/>
            <person name="Brodie E.L."/>
            <person name="Williams K.H."/>
            <person name="Hubbard S.S."/>
            <person name="Banfield J.F."/>
        </authorList>
    </citation>
    <scope>NUCLEOTIDE SEQUENCE [LARGE SCALE GENOMIC DNA]</scope>
</reference>
<evidence type="ECO:0000259" key="9">
    <source>
        <dbReference type="Pfam" id="PF13231"/>
    </source>
</evidence>
<keyword evidence="3" id="KW-0328">Glycosyltransferase</keyword>
<feature type="transmembrane region" description="Helical" evidence="8">
    <location>
        <begin position="336"/>
        <end position="355"/>
    </location>
</feature>
<dbReference type="GO" id="GO:0009103">
    <property type="term" value="P:lipopolysaccharide biosynthetic process"/>
    <property type="evidence" value="ECO:0007669"/>
    <property type="project" value="UniProtKB-ARBA"/>
</dbReference>
<sequence length="513" mass="59599">MINLKKIKEYDRVFLSILALASCLLLFRIGYRTLWMDETAVLLYLHASPVHFIIEYFKFPDNHPPLYYLLVVITLHILPWSEFAVRLVSVLAGLGIVTFVFIYTKHLLGKTYAYNAAFFTALSSYFVLISQTARYHSLAALLTFVVFYLTHQLVTTGYDRRYYRLFIVLYALVAWTDYPHFFYSITLTNATFFYYRLRRKTVFPIKKWFAAQMVVALTALPLVWLIYHRIVYQGDNGWGMSNLLGNSSSHILVGILFHIYSFFFGENILPWNNGALAGGGIVLVGGLAGLFLGIKRKIFPPMYIYSVVLFFSLIILNTLFFNIANPRYNFIVLPKYGFVAYPFFIITLIGALRVLPLRWRQACFIAWFGVAVFGLYNFYSTSNYLNGSYFNTFRSMEYTRDNSREGEYVAITGNLNQGVYRFYKEKYFYKLEAVLPEQFNTLPAHARLWFFSTGSDDLFTTHSTDASVPAGYTIVKQYDSVPLDPTLKKLKEKILHRQSYTYKYSVFLLEKNK</sequence>
<dbReference type="InterPro" id="IPR050297">
    <property type="entry name" value="LipidA_mod_glycosyltrf_83"/>
</dbReference>
<comment type="caution">
    <text evidence="10">The sequence shown here is derived from an EMBL/GenBank/DDBJ whole genome shotgun (WGS) entry which is preliminary data.</text>
</comment>
<gene>
    <name evidence="10" type="ORF">A3D53_02880</name>
</gene>
<evidence type="ECO:0000256" key="6">
    <source>
        <dbReference type="ARBA" id="ARBA00022989"/>
    </source>
</evidence>
<dbReference type="PROSITE" id="PS51257">
    <property type="entry name" value="PROKAR_LIPOPROTEIN"/>
    <property type="match status" value="1"/>
</dbReference>
<dbReference type="AlphaFoldDB" id="A0A1F6MA33"/>
<organism evidence="10 11">
    <name type="scientific">Candidatus Magasanikbacteria bacterium RIFCSPHIGHO2_02_FULL_45_10</name>
    <dbReference type="NCBI Taxonomy" id="1798679"/>
    <lineage>
        <taxon>Bacteria</taxon>
        <taxon>Candidatus Magasanikiibacteriota</taxon>
    </lineage>
</organism>
<evidence type="ECO:0000313" key="11">
    <source>
        <dbReference type="Proteomes" id="UP000176413"/>
    </source>
</evidence>
<comment type="subcellular location">
    <subcellularLocation>
        <location evidence="1">Cell membrane</location>
        <topology evidence="1">Multi-pass membrane protein</topology>
    </subcellularLocation>
</comment>
<dbReference type="PANTHER" id="PTHR33908:SF11">
    <property type="entry name" value="MEMBRANE PROTEIN"/>
    <property type="match status" value="1"/>
</dbReference>
<protein>
    <recommendedName>
        <fullName evidence="9">Glycosyltransferase RgtA/B/C/D-like domain-containing protein</fullName>
    </recommendedName>
</protein>
<evidence type="ECO:0000313" key="10">
    <source>
        <dbReference type="EMBL" id="OGH68383.1"/>
    </source>
</evidence>
<evidence type="ECO:0000256" key="1">
    <source>
        <dbReference type="ARBA" id="ARBA00004651"/>
    </source>
</evidence>
<feature type="transmembrane region" description="Helical" evidence="8">
    <location>
        <begin position="166"/>
        <end position="188"/>
    </location>
</feature>
<feature type="transmembrane region" description="Helical" evidence="8">
    <location>
        <begin position="12"/>
        <end position="29"/>
    </location>
</feature>
<keyword evidence="2" id="KW-1003">Cell membrane</keyword>
<accession>A0A1F6MA33</accession>
<keyword evidence="7 8" id="KW-0472">Membrane</keyword>
<dbReference type="Pfam" id="PF13231">
    <property type="entry name" value="PMT_2"/>
    <property type="match status" value="1"/>
</dbReference>
<dbReference type="GO" id="GO:0005886">
    <property type="term" value="C:plasma membrane"/>
    <property type="evidence" value="ECO:0007669"/>
    <property type="project" value="UniProtKB-SubCell"/>
</dbReference>
<feature type="transmembrane region" description="Helical" evidence="8">
    <location>
        <begin position="208"/>
        <end position="231"/>
    </location>
</feature>
<feature type="transmembrane region" description="Helical" evidence="8">
    <location>
        <begin position="303"/>
        <end position="324"/>
    </location>
</feature>
<feature type="transmembrane region" description="Helical" evidence="8">
    <location>
        <begin position="275"/>
        <end position="294"/>
    </location>
</feature>
<proteinExistence type="predicted"/>
<feature type="transmembrane region" description="Helical" evidence="8">
    <location>
        <begin position="135"/>
        <end position="154"/>
    </location>
</feature>
<evidence type="ECO:0000256" key="8">
    <source>
        <dbReference type="SAM" id="Phobius"/>
    </source>
</evidence>
<keyword evidence="5 8" id="KW-0812">Transmembrane</keyword>
<keyword evidence="4" id="KW-0808">Transferase</keyword>